<evidence type="ECO:0000313" key="4">
    <source>
        <dbReference type="Proteomes" id="UP000198575"/>
    </source>
</evidence>
<keyword evidence="4" id="KW-1185">Reference proteome</keyword>
<evidence type="ECO:0000259" key="2">
    <source>
        <dbReference type="Pfam" id="PF13482"/>
    </source>
</evidence>
<gene>
    <name evidence="3" type="ORF">SAMN05216289_12947</name>
</gene>
<dbReference type="GO" id="GO:0003676">
    <property type="term" value="F:nucleic acid binding"/>
    <property type="evidence" value="ECO:0007669"/>
    <property type="project" value="InterPro"/>
</dbReference>
<feature type="region of interest" description="Disordered" evidence="1">
    <location>
        <begin position="12"/>
        <end position="38"/>
    </location>
</feature>
<dbReference type="AlphaFoldDB" id="A0A1I4ZVT8"/>
<dbReference type="Pfam" id="PF13482">
    <property type="entry name" value="RNase_H_2"/>
    <property type="match status" value="1"/>
</dbReference>
<proteinExistence type="predicted"/>
<dbReference type="InterPro" id="IPR038720">
    <property type="entry name" value="YprB_RNase_H-like_dom"/>
</dbReference>
<dbReference type="InterPro" id="IPR012337">
    <property type="entry name" value="RNaseH-like_sf"/>
</dbReference>
<dbReference type="SUPFAM" id="SSF53098">
    <property type="entry name" value="Ribonuclease H-like"/>
    <property type="match status" value="1"/>
</dbReference>
<name>A0A1I4ZVT8_9GAMM</name>
<dbReference type="Proteomes" id="UP000198575">
    <property type="component" value="Unassembled WGS sequence"/>
</dbReference>
<evidence type="ECO:0000313" key="3">
    <source>
        <dbReference type="EMBL" id="SFN54321.1"/>
    </source>
</evidence>
<evidence type="ECO:0000256" key="1">
    <source>
        <dbReference type="SAM" id="MobiDB-lite"/>
    </source>
</evidence>
<dbReference type="PANTHER" id="PTHR38462">
    <property type="entry name" value="EXONUCLEASE-LIKE PROTEIN"/>
    <property type="match status" value="1"/>
</dbReference>
<dbReference type="Gene3D" id="3.30.420.10">
    <property type="entry name" value="Ribonuclease H-like superfamily/Ribonuclease H"/>
    <property type="match status" value="1"/>
</dbReference>
<reference evidence="3 4" key="1">
    <citation type="submission" date="2016-10" db="EMBL/GenBank/DDBJ databases">
        <authorList>
            <person name="de Groot N.N."/>
        </authorList>
    </citation>
    <scope>NUCLEOTIDE SEQUENCE [LARGE SCALE GENOMIC DNA]</scope>
    <source>
        <strain evidence="3 4">CGMCC 1.7659</strain>
    </source>
</reference>
<dbReference type="EMBL" id="FOVF01000029">
    <property type="protein sequence ID" value="SFN54321.1"/>
    <property type="molecule type" value="Genomic_DNA"/>
</dbReference>
<dbReference type="InterPro" id="IPR036397">
    <property type="entry name" value="RNaseH_sf"/>
</dbReference>
<dbReference type="STRING" id="578942.SAMN05216289_12947"/>
<protein>
    <recommendedName>
        <fullName evidence="2">YprB ribonuclease H-like domain-containing protein</fullName>
    </recommendedName>
</protein>
<feature type="domain" description="YprB ribonuclease H-like" evidence="2">
    <location>
        <begin position="140"/>
        <end position="309"/>
    </location>
</feature>
<sequence>MSTVAEKLRQLRRDAGLDGVNNSPGVDGPAAKAPPSSPLFAPSMGLTLRAGLRRSCPLPSGTVGTFSRQREKEHRLHALRRLIRAREQTPLQSRRILPPPAGEEIAPGLHYVEAQFAYAASATLDVPAIDEAPIERNRLLCFDTETTGLAGGVGTRAFMIGVAAWADDVLTVRQLYLTTIAGERAMLETFANWLRPETILVSYNGKSYDAPLLKGRLRLNHVAHRLAELPHIDWLHPTRRVYKGHLPNCKLATIEREVLRIVREDDLPGSEAPAAWLAFLRGQSSTNLGRVLEHNRQDVITLMRLGDHFTQL</sequence>
<accession>A0A1I4ZVT8</accession>
<dbReference type="PANTHER" id="PTHR38462:SF1">
    <property type="entry name" value="YPRB RIBONUCLEASE H-LIKE DOMAIN-CONTAINING PROTEIN"/>
    <property type="match status" value="1"/>
</dbReference>
<organism evidence="3 4">
    <name type="scientific">Dokdonella immobilis</name>
    <dbReference type="NCBI Taxonomy" id="578942"/>
    <lineage>
        <taxon>Bacteria</taxon>
        <taxon>Pseudomonadati</taxon>
        <taxon>Pseudomonadota</taxon>
        <taxon>Gammaproteobacteria</taxon>
        <taxon>Lysobacterales</taxon>
        <taxon>Rhodanobacteraceae</taxon>
        <taxon>Dokdonella</taxon>
    </lineage>
</organism>